<feature type="compositionally biased region" description="Acidic residues" evidence="1">
    <location>
        <begin position="308"/>
        <end position="346"/>
    </location>
</feature>
<evidence type="ECO:0000256" key="1">
    <source>
        <dbReference type="SAM" id="MobiDB-lite"/>
    </source>
</evidence>
<sequence>MSSGTPDHQFRMNPSNDMVLIQSGPPHNVQSFNAHRNLIVILNMPMFPASAIIPGGILVFKKSNPEVLKQFEAWLYSTERNKQFAEGVDLSLLLDIYKFAQYYEIIDLGLACVCAYESYELLFFVLEQKFDRTDNAGKELISDFIADLMKELGGLIDGADEQSPRIVHHFVGFYRFGLKLQNPSLCNVMMDALQQHMCGMFLFTLAEVENIFSRTDSWALIRVFCAALIHYQRHSSDKSEHINRQEMKRYRQIPGFSQQYEEYKTAFRGFNTTFETSWDPRFLGGFDKCYFHHHTMELNDDHIADYEGEEDVEESELEESESEESESEEAESEGSESEGSELESSELESSGSEDSGSEDQEVGSRSINASSLVIPLRPAEVARPPPPQDWHAALATRSSSKRKAEDEDEDDEDSRISLFTILHLEEKQVLMMVGGGTCWTTDR</sequence>
<keyword evidence="2" id="KW-0472">Membrane</keyword>
<keyword evidence="2" id="KW-0812">Transmembrane</keyword>
<gene>
    <name evidence="3" type="ORF">VTL71DRAFT_9727</name>
</gene>
<dbReference type="EMBL" id="JAZHXI010000023">
    <property type="protein sequence ID" value="KAL2060332.1"/>
    <property type="molecule type" value="Genomic_DNA"/>
</dbReference>
<dbReference type="Proteomes" id="UP001595075">
    <property type="component" value="Unassembled WGS sequence"/>
</dbReference>
<evidence type="ECO:0000256" key="2">
    <source>
        <dbReference type="SAM" id="Phobius"/>
    </source>
</evidence>
<comment type="caution">
    <text evidence="3">The sequence shown here is derived from an EMBL/GenBank/DDBJ whole genome shotgun (WGS) entry which is preliminary data.</text>
</comment>
<reference evidence="3 4" key="1">
    <citation type="journal article" date="2024" name="Commun. Biol.">
        <title>Comparative genomic analysis of thermophilic fungi reveals convergent evolutionary adaptations and gene losses.</title>
        <authorList>
            <person name="Steindorff A.S."/>
            <person name="Aguilar-Pontes M.V."/>
            <person name="Robinson A.J."/>
            <person name="Andreopoulos B."/>
            <person name="LaButti K."/>
            <person name="Kuo A."/>
            <person name="Mondo S."/>
            <person name="Riley R."/>
            <person name="Otillar R."/>
            <person name="Haridas S."/>
            <person name="Lipzen A."/>
            <person name="Grimwood J."/>
            <person name="Schmutz J."/>
            <person name="Clum A."/>
            <person name="Reid I.D."/>
            <person name="Moisan M.C."/>
            <person name="Butler G."/>
            <person name="Nguyen T.T.M."/>
            <person name="Dewar K."/>
            <person name="Conant G."/>
            <person name="Drula E."/>
            <person name="Henrissat B."/>
            <person name="Hansel C."/>
            <person name="Singer S."/>
            <person name="Hutchinson M.I."/>
            <person name="de Vries R.P."/>
            <person name="Natvig D.O."/>
            <person name="Powell A.J."/>
            <person name="Tsang A."/>
            <person name="Grigoriev I.V."/>
        </authorList>
    </citation>
    <scope>NUCLEOTIDE SEQUENCE [LARGE SCALE GENOMIC DNA]</scope>
    <source>
        <strain evidence="3 4">CBS 494.80</strain>
    </source>
</reference>
<keyword evidence="2" id="KW-1133">Transmembrane helix</keyword>
<protein>
    <recommendedName>
        <fullName evidence="5">BTB domain-containing protein</fullName>
    </recommendedName>
</protein>
<keyword evidence="4" id="KW-1185">Reference proteome</keyword>
<feature type="transmembrane region" description="Helical" evidence="2">
    <location>
        <begin position="38"/>
        <end position="60"/>
    </location>
</feature>
<feature type="region of interest" description="Disordered" evidence="1">
    <location>
        <begin position="308"/>
        <end position="414"/>
    </location>
</feature>
<evidence type="ECO:0000313" key="3">
    <source>
        <dbReference type="EMBL" id="KAL2060332.1"/>
    </source>
</evidence>
<evidence type="ECO:0008006" key="5">
    <source>
        <dbReference type="Google" id="ProtNLM"/>
    </source>
</evidence>
<organism evidence="3 4">
    <name type="scientific">Oculimacula yallundae</name>
    <dbReference type="NCBI Taxonomy" id="86028"/>
    <lineage>
        <taxon>Eukaryota</taxon>
        <taxon>Fungi</taxon>
        <taxon>Dikarya</taxon>
        <taxon>Ascomycota</taxon>
        <taxon>Pezizomycotina</taxon>
        <taxon>Leotiomycetes</taxon>
        <taxon>Helotiales</taxon>
        <taxon>Ploettnerulaceae</taxon>
        <taxon>Oculimacula</taxon>
    </lineage>
</organism>
<accession>A0ABR4BSI4</accession>
<evidence type="ECO:0000313" key="4">
    <source>
        <dbReference type="Proteomes" id="UP001595075"/>
    </source>
</evidence>
<name>A0ABR4BSI4_9HELO</name>
<proteinExistence type="predicted"/>